<proteinExistence type="predicted"/>
<dbReference type="EMBL" id="CP157941">
    <property type="protein sequence ID" value="XBS56404.1"/>
    <property type="molecule type" value="Genomic_DNA"/>
</dbReference>
<protein>
    <submittedName>
        <fullName evidence="1">Uncharacterized protein</fullName>
    </submittedName>
</protein>
<reference evidence="1" key="1">
    <citation type="submission" date="2024-06" db="EMBL/GenBank/DDBJ databases">
        <title>Complete genome sequence of Streptococcus sp. KHUD_010.</title>
        <authorList>
            <person name="Lee J.-H."/>
            <person name="Moon J.-H."/>
        </authorList>
    </citation>
    <scope>NUCLEOTIDE SEQUENCE</scope>
    <source>
        <strain evidence="1">KHUD_010</strain>
    </source>
</reference>
<evidence type="ECO:0000313" key="1">
    <source>
        <dbReference type="EMBL" id="XBS56404.1"/>
    </source>
</evidence>
<dbReference type="RefSeq" id="WP_157944426.1">
    <property type="nucleotide sequence ID" value="NZ_CP157941.1"/>
</dbReference>
<organism evidence="1">
    <name type="scientific">Streptococcus sp. KHUD_010</name>
    <dbReference type="NCBI Taxonomy" id="3157339"/>
    <lineage>
        <taxon>Bacteria</taxon>
        <taxon>Bacillati</taxon>
        <taxon>Bacillota</taxon>
        <taxon>Bacilli</taxon>
        <taxon>Lactobacillales</taxon>
        <taxon>Streptococcaceae</taxon>
        <taxon>Streptococcus</taxon>
    </lineage>
</organism>
<accession>A0AAU7PVU3</accession>
<name>A0AAU7PVU3_9STRE</name>
<gene>
    <name evidence="1" type="ORF">ABKA15_05055</name>
</gene>
<sequence>MLLKLNAEKKENVGKLYFNDETLYSVTKEIVKKLEAENQMRSSGYLALGLSGNNG</sequence>
<dbReference type="AlphaFoldDB" id="A0AAU7PVU3"/>